<dbReference type="GO" id="GO:0008973">
    <property type="term" value="F:phosphopentomutase activity"/>
    <property type="evidence" value="ECO:0007669"/>
    <property type="project" value="UniProtKB-EC"/>
</dbReference>
<dbReference type="EMBL" id="LT960611">
    <property type="protein sequence ID" value="SON48413.1"/>
    <property type="molecule type" value="Genomic_DNA"/>
</dbReference>
<dbReference type="OrthoDB" id="9769930at2"/>
<name>A0A2N8Z980_9VIBR</name>
<dbReference type="PIRSF" id="PIRSF001491">
    <property type="entry name" value="Ppentomutase"/>
    <property type="match status" value="1"/>
</dbReference>
<dbReference type="GO" id="GO:0000287">
    <property type="term" value="F:magnesium ion binding"/>
    <property type="evidence" value="ECO:0007669"/>
    <property type="project" value="InterPro"/>
</dbReference>
<dbReference type="GO" id="GO:0009117">
    <property type="term" value="P:nucleotide metabolic process"/>
    <property type="evidence" value="ECO:0007669"/>
    <property type="project" value="InterPro"/>
</dbReference>
<dbReference type="PANTHER" id="PTHR21110">
    <property type="entry name" value="PHOSPHOPENTOMUTASE"/>
    <property type="match status" value="1"/>
</dbReference>
<dbReference type="GO" id="GO:0005829">
    <property type="term" value="C:cytosol"/>
    <property type="evidence" value="ECO:0007669"/>
    <property type="project" value="TreeGrafter"/>
</dbReference>
<organism evidence="5 6">
    <name type="scientific">Vibrio tapetis subsp. tapetis</name>
    <dbReference type="NCBI Taxonomy" id="1671868"/>
    <lineage>
        <taxon>Bacteria</taxon>
        <taxon>Pseudomonadati</taxon>
        <taxon>Pseudomonadota</taxon>
        <taxon>Gammaproteobacteria</taxon>
        <taxon>Vibrionales</taxon>
        <taxon>Vibrionaceae</taxon>
        <taxon>Vibrio</taxon>
    </lineage>
</organism>
<dbReference type="SUPFAM" id="SSF53649">
    <property type="entry name" value="Alkaline phosphatase-like"/>
    <property type="match status" value="1"/>
</dbReference>
<comment type="similarity">
    <text evidence="1">Belongs to the phosphopentomutase family.</text>
</comment>
<proteinExistence type="inferred from homology"/>
<dbReference type="KEGG" id="vta:A0434"/>
<feature type="domain" description="Metalloenzyme" evidence="4">
    <location>
        <begin position="3"/>
        <end position="395"/>
    </location>
</feature>
<evidence type="ECO:0000259" key="4">
    <source>
        <dbReference type="Pfam" id="PF01676"/>
    </source>
</evidence>
<keyword evidence="2" id="KW-0479">Metal-binding</keyword>
<dbReference type="Proteomes" id="UP000235828">
    <property type="component" value="Chromosome A"/>
</dbReference>
<accession>A0A2N8Z980</accession>
<dbReference type="RefSeq" id="WP_102521286.1">
    <property type="nucleotide sequence ID" value="NZ_LT960611.1"/>
</dbReference>
<evidence type="ECO:0000313" key="6">
    <source>
        <dbReference type="Proteomes" id="UP000235828"/>
    </source>
</evidence>
<dbReference type="EC" id="5.4.2.7" evidence="5"/>
<dbReference type="NCBIfam" id="NF009049">
    <property type="entry name" value="PRK12383.1"/>
    <property type="match status" value="1"/>
</dbReference>
<dbReference type="PANTHER" id="PTHR21110:SF0">
    <property type="entry name" value="PHOSPHOPENTOMUTASE"/>
    <property type="match status" value="1"/>
</dbReference>
<dbReference type="AlphaFoldDB" id="A0A2N8Z980"/>
<evidence type="ECO:0000256" key="2">
    <source>
        <dbReference type="ARBA" id="ARBA00022723"/>
    </source>
</evidence>
<evidence type="ECO:0000256" key="3">
    <source>
        <dbReference type="ARBA" id="ARBA00023211"/>
    </source>
</evidence>
<dbReference type="CDD" id="cd16009">
    <property type="entry name" value="PPM"/>
    <property type="match status" value="1"/>
</dbReference>
<dbReference type="GO" id="GO:0043094">
    <property type="term" value="P:metabolic compound salvage"/>
    <property type="evidence" value="ECO:0007669"/>
    <property type="project" value="InterPro"/>
</dbReference>
<keyword evidence="5" id="KW-0413">Isomerase</keyword>
<dbReference type="Pfam" id="PF01676">
    <property type="entry name" value="Metalloenzyme"/>
    <property type="match status" value="1"/>
</dbReference>
<gene>
    <name evidence="5" type="primary">yhfW</name>
    <name evidence="5" type="ORF">VTAP4600_A0434</name>
</gene>
<dbReference type="InterPro" id="IPR017850">
    <property type="entry name" value="Alkaline_phosphatase_core_sf"/>
</dbReference>
<protein>
    <submittedName>
        <fullName evidence="5">Putative mutase</fullName>
        <ecNumber evidence="5">5.4.2.7</ecNumber>
    </submittedName>
</protein>
<dbReference type="InterPro" id="IPR010045">
    <property type="entry name" value="DeoB"/>
</dbReference>
<evidence type="ECO:0000256" key="1">
    <source>
        <dbReference type="ARBA" id="ARBA00010373"/>
    </source>
</evidence>
<reference evidence="5 6" key="1">
    <citation type="submission" date="2017-10" db="EMBL/GenBank/DDBJ databases">
        <authorList>
            <person name="Banno H."/>
            <person name="Chua N.-H."/>
        </authorList>
    </citation>
    <scope>NUCLEOTIDE SEQUENCE [LARGE SCALE GENOMIC DNA]</scope>
    <source>
        <strain evidence="5">Vibrio tapetis CECT4600</strain>
    </source>
</reference>
<sequence length="413" mass="45423">MSRFIIIVLDGFGIGEMPDVPIVRPQDTGANTALKLLNHFPLKKLPTLERLGLINLVPNSESVMQPSPNASIGTALLAHEGGDTFMGHQEIMGTHPQSPLVVPFNQSIDSIEKALFAQGYQVERLYKGSLAALYVDNAVVIADNLEADLGQVYNLTANLDQISFDALEKMGRCVRNANQVGRNIVFGGHIGHSQSIIDALEVKQDDNKVTTFIGVNTPDTGVYENGFKVIHLGFGVDESTQAPFLLHNHGVTTFLYGKVADIVQNRFGTSYTSIVDTDKVFELLNQDLTQHQHGFFCANVQETDLSGHQQDPRMYWKVLERADRGINNVIEKMTDNDVLVVMADHGNDPFIGHTKHTREQVPLLIYQPNLNKNDLGERATMSDVGASACEFFGASPPQNGRSFLKDLSIVPQT</sequence>
<keyword evidence="6" id="KW-1185">Reference proteome</keyword>
<dbReference type="InterPro" id="IPR006124">
    <property type="entry name" value="Metalloenzyme"/>
</dbReference>
<dbReference type="Gene3D" id="3.40.720.10">
    <property type="entry name" value="Alkaline Phosphatase, subunit A"/>
    <property type="match status" value="2"/>
</dbReference>
<evidence type="ECO:0000313" key="5">
    <source>
        <dbReference type="EMBL" id="SON48413.1"/>
    </source>
</evidence>
<keyword evidence="3" id="KW-0464">Manganese</keyword>